<evidence type="ECO:0000256" key="7">
    <source>
        <dbReference type="ARBA" id="ARBA00035545"/>
    </source>
</evidence>
<keyword evidence="4" id="KW-0496">Mitochondrion</keyword>
<dbReference type="GO" id="GO:0005762">
    <property type="term" value="C:mitochondrial large ribosomal subunit"/>
    <property type="evidence" value="ECO:0007669"/>
    <property type="project" value="TreeGrafter"/>
</dbReference>
<evidence type="ECO:0000313" key="9">
    <source>
        <dbReference type="Proteomes" id="UP000005203"/>
    </source>
</evidence>
<reference evidence="10" key="2">
    <citation type="submission" date="2025-04" db="UniProtKB">
        <authorList>
            <consortium name="RefSeq"/>
        </authorList>
    </citation>
    <scope>IDENTIFICATION</scope>
    <source>
        <strain evidence="10">DH4</strain>
        <tissue evidence="10">Whole body</tissue>
    </source>
</reference>
<dbReference type="PANTHER" id="PTHR13477:SF0">
    <property type="entry name" value="LARGE RIBOSOMAL SUBUNIT PROTEIN ML49"/>
    <property type="match status" value="1"/>
</dbReference>
<comment type="similarity">
    <text evidence="2">Belongs to the mitochondrion-specific ribosomal protein mL49 family.</text>
</comment>
<keyword evidence="5" id="KW-0687">Ribonucleoprotein</keyword>
<dbReference type="AlphaFoldDB" id="A0A7M7FYV6"/>
<keyword evidence="9" id="KW-1185">Reference proteome</keyword>
<sequence>MAALRRFTRSELSNIILRSCGEYISLNRDLPIITQKRWGKYKASPQYTESSKYTDYEVTKDPQEWECVERLLKPKSIPIPCLENKEYPSGWKPPVSKPQKYPYYIQRTKNYMQPVYLEIFHRGLRRITTVRKIHGNIWILETELKEYLEKNVKKPIGVRTNELSGQIQFRGDYVNLIKTWMNEKGF</sequence>
<dbReference type="RefSeq" id="XP_001121911.1">
    <property type="nucleotide sequence ID" value="XM_001121911.4"/>
</dbReference>
<dbReference type="FunFam" id="3.30.780.10:FF:000009">
    <property type="entry name" value="39S ribosomal protein L49, mitochondrial"/>
    <property type="match status" value="1"/>
</dbReference>
<dbReference type="PANTHER" id="PTHR13477">
    <property type="entry name" value="MITOCHONDRIAL 39S RIBOSOMAL PROTEIN L49"/>
    <property type="match status" value="1"/>
</dbReference>
<keyword evidence="3 10" id="KW-0689">Ribosomal protein</keyword>
<evidence type="ECO:0000313" key="10">
    <source>
        <dbReference type="RefSeq" id="XP_001121911.1"/>
    </source>
</evidence>
<dbReference type="KEGG" id="ame:726151"/>
<dbReference type="OMA" id="NPPEWKY"/>
<organism evidence="8">
    <name type="scientific">Apis mellifera</name>
    <name type="common">Honeybee</name>
    <dbReference type="NCBI Taxonomy" id="7460"/>
    <lineage>
        <taxon>Eukaryota</taxon>
        <taxon>Metazoa</taxon>
        <taxon>Ecdysozoa</taxon>
        <taxon>Arthropoda</taxon>
        <taxon>Hexapoda</taxon>
        <taxon>Insecta</taxon>
        <taxon>Pterygota</taxon>
        <taxon>Neoptera</taxon>
        <taxon>Endopterygota</taxon>
        <taxon>Hymenoptera</taxon>
        <taxon>Apocrita</taxon>
        <taxon>Aculeata</taxon>
        <taxon>Apoidea</taxon>
        <taxon>Anthophila</taxon>
        <taxon>Apidae</taxon>
        <taxon>Apis</taxon>
    </lineage>
</organism>
<evidence type="ECO:0000256" key="3">
    <source>
        <dbReference type="ARBA" id="ARBA00022980"/>
    </source>
</evidence>
<dbReference type="EnsemblMetazoa" id="XM_001121911">
    <property type="protein sequence ID" value="XP_001121911"/>
    <property type="gene ID" value="LOC726151"/>
</dbReference>
<evidence type="ECO:0000256" key="2">
    <source>
        <dbReference type="ARBA" id="ARBA00005677"/>
    </source>
</evidence>
<dbReference type="GO" id="GO:0003735">
    <property type="term" value="F:structural constituent of ribosome"/>
    <property type="evidence" value="ECO:0007669"/>
    <property type="project" value="InterPro"/>
</dbReference>
<evidence type="ECO:0000313" key="8">
    <source>
        <dbReference type="EnsemblMetazoa" id="XP_001121911"/>
    </source>
</evidence>
<evidence type="ECO:0000256" key="1">
    <source>
        <dbReference type="ARBA" id="ARBA00004173"/>
    </source>
</evidence>
<reference evidence="8" key="1">
    <citation type="submission" date="2021-01" db="UniProtKB">
        <authorList>
            <consortium name="EnsemblMetazoa"/>
        </authorList>
    </citation>
    <scope>IDENTIFICATION</scope>
    <source>
        <strain evidence="8">DH4</strain>
    </source>
</reference>
<dbReference type="Proteomes" id="UP000005203">
    <property type="component" value="Linkage group LG11"/>
</dbReference>
<accession>A0A7M7FYV6</accession>
<dbReference type="InterPro" id="IPR007740">
    <property type="entry name" value="Ribosomal_mL49"/>
</dbReference>
<dbReference type="OrthoDB" id="19439at2759"/>
<gene>
    <name evidence="8" type="primary">726151</name>
    <name evidence="10" type="synonym">LOC726151</name>
</gene>
<evidence type="ECO:0000256" key="5">
    <source>
        <dbReference type="ARBA" id="ARBA00023274"/>
    </source>
</evidence>
<comment type="subcellular location">
    <subcellularLocation>
        <location evidence="1">Mitochondrion</location>
    </subcellularLocation>
</comment>
<dbReference type="Pfam" id="PF05046">
    <property type="entry name" value="Img2"/>
    <property type="match status" value="1"/>
</dbReference>
<dbReference type="Gene3D" id="3.30.780.10">
    <property type="entry name" value="SUI1-like domain"/>
    <property type="match status" value="1"/>
</dbReference>
<evidence type="ECO:0000256" key="6">
    <source>
        <dbReference type="ARBA" id="ARBA00035191"/>
    </source>
</evidence>
<evidence type="ECO:0000256" key="4">
    <source>
        <dbReference type="ARBA" id="ARBA00023128"/>
    </source>
</evidence>
<protein>
    <recommendedName>
        <fullName evidence="6">Large ribosomal subunit protein mL49</fullName>
    </recommendedName>
    <alternativeName>
        <fullName evidence="7">39S ribosomal protein L49, mitochondrial</fullName>
    </alternativeName>
</protein>
<accession>A0A8B6XF67</accession>
<proteinExistence type="inferred from homology"/>
<name>A0A7M7FYV6_APIME</name>
<dbReference type="GO" id="GO:0006412">
    <property type="term" value="P:translation"/>
    <property type="evidence" value="ECO:0007669"/>
    <property type="project" value="InterPro"/>
</dbReference>